<dbReference type="AlphaFoldDB" id="A0AAU9FTW7"/>
<feature type="compositionally biased region" description="Polar residues" evidence="2">
    <location>
        <begin position="470"/>
        <end position="479"/>
    </location>
</feature>
<feature type="compositionally biased region" description="Low complexity" evidence="2">
    <location>
        <begin position="186"/>
        <end position="239"/>
    </location>
</feature>
<evidence type="ECO:0000256" key="2">
    <source>
        <dbReference type="SAM" id="MobiDB-lite"/>
    </source>
</evidence>
<reference evidence="3 4" key="1">
    <citation type="submission" date="2024-02" db="EMBL/GenBank/DDBJ databases">
        <title>A chromosome-level genome assembly of Drosophila madeirensis, a fruit fly species endemic to Madeira island.</title>
        <authorList>
            <person name="Tomihara K."/>
            <person name="Llopart A."/>
            <person name="Yamamoto D."/>
        </authorList>
    </citation>
    <scope>NUCLEOTIDE SEQUENCE [LARGE SCALE GENOMIC DNA]</scope>
    <source>
        <strain evidence="3 4">RF1</strain>
    </source>
</reference>
<sequence>MSAMLNEAALDLHFAAQTRVLQQVLTDQVSHNDHNLTQKWVRQFNCSSRNDKYARNCLMLLLYGQLKDLGQLSEPFVSEENLKLSLQEVLTEYDGNMTELRATPSEYFEAEAGHEYAEAGQSPSRLVSRATEPMAKFSPMKQANQVLNQVKVGLHTVAVENNARVLPHSHTHHQFPGHYPSHMVPQQQQQHYQSQQQGQQHQQQIHHQPQSQQQQHHSQHQPQQQSHHIEQTQQQVLPQQQPDQNLIENVWNFSLQAIDRLDKWRGSDDKLGFFSLCLRPLIIQEPGIRRNIPELDHRLAMVIHQIIDDAAASITAKENAVLQERANQLLRRQELEQLRADLDRREVELRRQEAMALTLSEHQQRSHSPAGDPRATRYVEERPHPRHLTPTKLAPNAAPLPAGQCTHFQDNEQTEDGAAAAREGADINYICPQCEMEASAVSFNSVEFLQGEQAVEQPQDALMDGESLEESTNGINQQW</sequence>
<evidence type="ECO:0000313" key="4">
    <source>
        <dbReference type="Proteomes" id="UP001500889"/>
    </source>
</evidence>
<feature type="coiled-coil region" evidence="1">
    <location>
        <begin position="325"/>
        <end position="355"/>
    </location>
</feature>
<evidence type="ECO:0000256" key="1">
    <source>
        <dbReference type="SAM" id="Coils"/>
    </source>
</evidence>
<feature type="region of interest" description="Disordered" evidence="2">
    <location>
        <begin position="457"/>
        <end position="479"/>
    </location>
</feature>
<proteinExistence type="predicted"/>
<keyword evidence="1" id="KW-0175">Coiled coil</keyword>
<protein>
    <submittedName>
        <fullName evidence="3">Mediator of RNA polymerase II transcription subunit 26</fullName>
    </submittedName>
</protein>
<feature type="region of interest" description="Disordered" evidence="2">
    <location>
        <begin position="169"/>
        <end position="239"/>
    </location>
</feature>
<gene>
    <name evidence="3" type="ORF">DMAD_06952</name>
</gene>
<name>A0AAU9FTW7_DROMD</name>
<evidence type="ECO:0000313" key="3">
    <source>
        <dbReference type="EMBL" id="BFF98924.1"/>
    </source>
</evidence>
<dbReference type="Proteomes" id="UP001500889">
    <property type="component" value="Chromosome J"/>
</dbReference>
<accession>A0AAU9FTW7</accession>
<organism evidence="3 4">
    <name type="scientific">Drosophila madeirensis</name>
    <name type="common">Fruit fly</name>
    <dbReference type="NCBI Taxonomy" id="30013"/>
    <lineage>
        <taxon>Eukaryota</taxon>
        <taxon>Metazoa</taxon>
        <taxon>Ecdysozoa</taxon>
        <taxon>Arthropoda</taxon>
        <taxon>Hexapoda</taxon>
        <taxon>Insecta</taxon>
        <taxon>Pterygota</taxon>
        <taxon>Neoptera</taxon>
        <taxon>Endopterygota</taxon>
        <taxon>Diptera</taxon>
        <taxon>Brachycera</taxon>
        <taxon>Muscomorpha</taxon>
        <taxon>Ephydroidea</taxon>
        <taxon>Drosophilidae</taxon>
        <taxon>Drosophila</taxon>
        <taxon>Sophophora</taxon>
    </lineage>
</organism>
<keyword evidence="4" id="KW-1185">Reference proteome</keyword>
<dbReference type="EMBL" id="AP029265">
    <property type="protein sequence ID" value="BFF98924.1"/>
    <property type="molecule type" value="Genomic_DNA"/>
</dbReference>